<dbReference type="GO" id="GO:0006304">
    <property type="term" value="P:DNA modification"/>
    <property type="evidence" value="ECO:0007669"/>
    <property type="project" value="InterPro"/>
</dbReference>
<reference evidence="7" key="1">
    <citation type="journal article" date="1998" name="Virology">
        <title>Chlorella virus NY-2A encodes at least 12 DNA endonuclease/methyltransferase genes.</title>
        <authorList>
            <person name="Zhang Y."/>
            <person name="Nelson M."/>
            <person name="Nietfeldt J."/>
            <person name="Xia Y."/>
            <person name="Burbank D."/>
            <person name="Ropp S."/>
            <person name="Van Etten J.L."/>
        </authorList>
    </citation>
    <scope>NUCLEOTIDE SEQUENCE</scope>
    <source>
        <strain evidence="7">NC64A</strain>
    </source>
</reference>
<gene>
    <name evidence="7" type="primary">M.CviQIII</name>
    <name evidence="8" type="synonym">B016L</name>
    <name evidence="8" type="ORF">NY2A_B016L</name>
</gene>
<dbReference type="PANTHER" id="PTHR33841">
    <property type="entry name" value="DNA METHYLTRANSFERASE YEEA-RELATED"/>
    <property type="match status" value="1"/>
</dbReference>
<dbReference type="EC" id="2.1.1.72" evidence="1"/>
<dbReference type="REBASE" id="3111">
    <property type="entry name" value="M.CviQIII"/>
</dbReference>
<dbReference type="EMBL" id="DQ491002">
    <property type="protein sequence ID" value="ABT14415.1"/>
    <property type="molecule type" value="Genomic_DNA"/>
</dbReference>
<evidence type="ECO:0000259" key="6">
    <source>
        <dbReference type="Pfam" id="PF07669"/>
    </source>
</evidence>
<dbReference type="InterPro" id="IPR002052">
    <property type="entry name" value="DNA_methylase_N6_adenine_CS"/>
</dbReference>
<evidence type="ECO:0000256" key="2">
    <source>
        <dbReference type="ARBA" id="ARBA00022603"/>
    </source>
</evidence>
<keyword evidence="3 7" id="KW-0808">Transferase</keyword>
<dbReference type="PRINTS" id="PR00507">
    <property type="entry name" value="N12N6MTFRASE"/>
</dbReference>
<organismHost>
    <name type="scientific">Chlorella</name>
    <dbReference type="NCBI Taxonomy" id="3071"/>
</organismHost>
<keyword evidence="2 7" id="KW-0489">Methyltransferase</keyword>
<keyword evidence="4" id="KW-0949">S-adenosyl-L-methionine</keyword>
<organism evidence="7">
    <name type="scientific">Paramecium bursaria Chlorella virus NY2A</name>
    <name type="common">PBCV-NY2A</name>
    <dbReference type="NCBI Taxonomy" id="46021"/>
    <lineage>
        <taxon>Viruses</taxon>
        <taxon>Varidnaviria</taxon>
        <taxon>Bamfordvirae</taxon>
        <taxon>Nucleocytoviricota</taxon>
        <taxon>Megaviricetes</taxon>
        <taxon>Algavirales</taxon>
        <taxon>Phycodnaviridae</taxon>
        <taxon>Chlorovirus</taxon>
        <taxon>Chlorovirus americanus</taxon>
    </lineage>
</organism>
<dbReference type="InterPro" id="IPR029063">
    <property type="entry name" value="SAM-dependent_MTases_sf"/>
</dbReference>
<dbReference type="SUPFAM" id="SSF53335">
    <property type="entry name" value="S-adenosyl-L-methionine-dependent methyltransferases"/>
    <property type="match status" value="1"/>
</dbReference>
<dbReference type="RefSeq" id="YP_001497212.1">
    <property type="nucleotide sequence ID" value="NC_009898.1"/>
</dbReference>
<dbReference type="Proteomes" id="UP000202419">
    <property type="component" value="Segment"/>
</dbReference>
<dbReference type="EMBL" id="AF021249">
    <property type="protein sequence ID" value="AAC03124.1"/>
    <property type="molecule type" value="Genomic_DNA"/>
</dbReference>
<evidence type="ECO:0000313" key="9">
    <source>
        <dbReference type="Proteomes" id="UP000202419"/>
    </source>
</evidence>
<dbReference type="InterPro" id="IPR011639">
    <property type="entry name" value="MethylTrfase_TaqI-like_dom"/>
</dbReference>
<evidence type="ECO:0000313" key="8">
    <source>
        <dbReference type="EMBL" id="ABT14415.1"/>
    </source>
</evidence>
<dbReference type="GO" id="GO:0032259">
    <property type="term" value="P:methylation"/>
    <property type="evidence" value="ECO:0007669"/>
    <property type="project" value="UniProtKB-KW"/>
</dbReference>
<evidence type="ECO:0000256" key="3">
    <source>
        <dbReference type="ARBA" id="ARBA00022679"/>
    </source>
</evidence>
<protein>
    <recommendedName>
        <fullName evidence="1">site-specific DNA-methyltransferase (adenine-specific)</fullName>
        <ecNumber evidence="1">2.1.1.72</ecNumber>
    </recommendedName>
</protein>
<evidence type="ECO:0000256" key="4">
    <source>
        <dbReference type="ARBA" id="ARBA00022691"/>
    </source>
</evidence>
<evidence type="ECO:0000256" key="1">
    <source>
        <dbReference type="ARBA" id="ARBA00011900"/>
    </source>
</evidence>
<sequence length="368" mass="42158">MEYSQITKDFGKTLSKEKKSKQGIFFTPKSVREKLFGYVVDPKNILEPSCGTGEIISDCIDRFPSANITGVELDEDIYDVCKRTYTRENVTIINDDFLAWKGEKFDFIVGNPPFVVRPKGHKNDDRIVRGRSNLYVEFLFKCITEHLKEDGILAFIIPSTIGNSKFYEPIRKLIITLDILSFEILDKHEFCDTNTRLCSIVIKNSPGTGKYTYKDYICDREIPHHEGETIGDLDLTFKTGFTWMSVKKFFTDKSDIPFLTSGNVKFDEIHIGEKTKYVSHDTTKYFTGKALLIKTASAGKRGGRFEFGFSMYENSKWSVDNDIIVIRGSDDDLSRVRDVLLKEETLNFIDVLVNNAHIDMKLLKSIPM</sequence>
<dbReference type="GO" id="GO:0009007">
    <property type="term" value="F:site-specific DNA-methyltransferase (adenine-specific) activity"/>
    <property type="evidence" value="ECO:0007669"/>
    <property type="project" value="UniProtKB-EC"/>
</dbReference>
<reference evidence="8" key="3">
    <citation type="submission" date="2010-04" db="EMBL/GenBank/DDBJ databases">
        <authorList>
            <person name="Van Etten J.L."/>
            <person name="Fitzgerald L."/>
            <person name="Gurnon J.R."/>
            <person name="Graves M.V."/>
            <person name="Li X."/>
            <person name="Feldblyum T."/>
            <person name="Nierman W."/>
        </authorList>
    </citation>
    <scope>NUCLEOTIDE SEQUENCE</scope>
    <source>
        <strain evidence="8">NY-2A</strain>
    </source>
</reference>
<evidence type="ECO:0000313" key="7">
    <source>
        <dbReference type="EMBL" id="AAC03124.1"/>
    </source>
</evidence>
<dbReference type="InterPro" id="IPR050953">
    <property type="entry name" value="N4_N6_ade-DNA_methylase"/>
</dbReference>
<dbReference type="Gene3D" id="3.40.50.150">
    <property type="entry name" value="Vaccinia Virus protein VP39"/>
    <property type="match status" value="1"/>
</dbReference>
<feature type="domain" description="Type II methyltransferase M.TaqI-like" evidence="6">
    <location>
        <begin position="93"/>
        <end position="174"/>
    </location>
</feature>
<dbReference type="SUPFAM" id="SSF116734">
    <property type="entry name" value="DNA methylase specificity domain"/>
    <property type="match status" value="1"/>
</dbReference>
<dbReference type="KEGG" id="vg:5659552"/>
<dbReference type="PROSITE" id="PS00092">
    <property type="entry name" value="N6_MTASE"/>
    <property type="match status" value="1"/>
</dbReference>
<dbReference type="GeneID" id="5659552"/>
<dbReference type="CDD" id="cd02440">
    <property type="entry name" value="AdoMet_MTases"/>
    <property type="match status" value="1"/>
</dbReference>
<name>O37396_PBCVN</name>
<accession>O37396</accession>
<dbReference type="GO" id="GO:0003676">
    <property type="term" value="F:nucleic acid binding"/>
    <property type="evidence" value="ECO:0007669"/>
    <property type="project" value="InterPro"/>
</dbReference>
<reference evidence="8 9" key="2">
    <citation type="journal article" date="2007" name="Virology">
        <title>Sequence and annotation of the 369-kb NY-2A and the 345-kb AR158 viruses that infect Chlorella NC64A.</title>
        <authorList>
            <person name="Fitzgerald L.A."/>
            <person name="Graves M.V."/>
            <person name="Li X."/>
            <person name="Feldblyum T."/>
            <person name="Nierman W.C."/>
            <person name="Van Etten J.L."/>
        </authorList>
    </citation>
    <scope>NUCLEOTIDE SEQUENCE [LARGE SCALE GENOMIC DNA]</scope>
    <source>
        <strain evidence="8 9">NY-2A</strain>
    </source>
</reference>
<proteinExistence type="predicted"/>
<keyword evidence="9" id="KW-1185">Reference proteome</keyword>
<dbReference type="PANTHER" id="PTHR33841:SF1">
    <property type="entry name" value="DNA METHYLTRANSFERASE A"/>
    <property type="match status" value="1"/>
</dbReference>
<dbReference type="Pfam" id="PF07669">
    <property type="entry name" value="Eco57I"/>
    <property type="match status" value="1"/>
</dbReference>
<comment type="catalytic activity">
    <reaction evidence="5">
        <text>a 2'-deoxyadenosine in DNA + S-adenosyl-L-methionine = an N(6)-methyl-2'-deoxyadenosine in DNA + S-adenosyl-L-homocysteine + H(+)</text>
        <dbReference type="Rhea" id="RHEA:15197"/>
        <dbReference type="Rhea" id="RHEA-COMP:12418"/>
        <dbReference type="Rhea" id="RHEA-COMP:12419"/>
        <dbReference type="ChEBI" id="CHEBI:15378"/>
        <dbReference type="ChEBI" id="CHEBI:57856"/>
        <dbReference type="ChEBI" id="CHEBI:59789"/>
        <dbReference type="ChEBI" id="CHEBI:90615"/>
        <dbReference type="ChEBI" id="CHEBI:90616"/>
        <dbReference type="EC" id="2.1.1.72"/>
    </reaction>
</comment>
<evidence type="ECO:0000256" key="5">
    <source>
        <dbReference type="ARBA" id="ARBA00047942"/>
    </source>
</evidence>